<dbReference type="PANTHER" id="PTHR43161:SF9">
    <property type="entry name" value="SORBITOL DEHYDROGENASE"/>
    <property type="match status" value="1"/>
</dbReference>
<dbReference type="GO" id="GO:0006062">
    <property type="term" value="P:sorbitol catabolic process"/>
    <property type="evidence" value="ECO:0007669"/>
    <property type="project" value="TreeGrafter"/>
</dbReference>
<keyword evidence="5" id="KW-0560">Oxidoreductase</keyword>
<dbReference type="Proteomes" id="UP000054359">
    <property type="component" value="Unassembled WGS sequence"/>
</dbReference>
<feature type="non-terminal residue" evidence="12">
    <location>
        <position position="304"/>
    </location>
</feature>
<dbReference type="AlphaFoldDB" id="A0A087UMW8"/>
<dbReference type="FunFam" id="3.40.50.720:FF:000068">
    <property type="entry name" value="Sorbitol dehydrogenase"/>
    <property type="match status" value="1"/>
</dbReference>
<evidence type="ECO:0000256" key="5">
    <source>
        <dbReference type="ARBA" id="ARBA00023002"/>
    </source>
</evidence>
<dbReference type="CDD" id="cd05285">
    <property type="entry name" value="sorbitol_DH"/>
    <property type="match status" value="1"/>
</dbReference>
<comment type="similarity">
    <text evidence="2 9">Belongs to the zinc-containing alcohol dehydrogenase family.</text>
</comment>
<dbReference type="SUPFAM" id="SSF51735">
    <property type="entry name" value="NAD(P)-binding Rossmann-fold domains"/>
    <property type="match status" value="1"/>
</dbReference>
<evidence type="ECO:0000259" key="10">
    <source>
        <dbReference type="Pfam" id="PF00107"/>
    </source>
</evidence>
<dbReference type="InterPro" id="IPR013154">
    <property type="entry name" value="ADH-like_N"/>
</dbReference>
<name>A0A087UMW8_STEMI</name>
<keyword evidence="4 9" id="KW-0862">Zinc</keyword>
<reference evidence="12 13" key="1">
    <citation type="submission" date="2013-11" db="EMBL/GenBank/DDBJ databases">
        <title>Genome sequencing of Stegodyphus mimosarum.</title>
        <authorList>
            <person name="Bechsgaard J."/>
        </authorList>
    </citation>
    <scope>NUCLEOTIDE SEQUENCE [LARGE SCALE GENOMIC DNA]</scope>
</reference>
<evidence type="ECO:0000313" key="13">
    <source>
        <dbReference type="Proteomes" id="UP000054359"/>
    </source>
</evidence>
<comment type="cofactor">
    <cofactor evidence="1 9">
        <name>Zn(2+)</name>
        <dbReference type="ChEBI" id="CHEBI:29105"/>
    </cofactor>
</comment>
<evidence type="ECO:0000256" key="6">
    <source>
        <dbReference type="ARBA" id="ARBA00023027"/>
    </source>
</evidence>
<dbReference type="GO" id="GO:0003939">
    <property type="term" value="F:L-iditol 2-dehydrogenase (NAD+) activity"/>
    <property type="evidence" value="ECO:0007669"/>
    <property type="project" value="TreeGrafter"/>
</dbReference>
<keyword evidence="3 9" id="KW-0479">Metal-binding</keyword>
<accession>A0A087UMW8</accession>
<dbReference type="Pfam" id="PF00107">
    <property type="entry name" value="ADH_zinc_N"/>
    <property type="match status" value="1"/>
</dbReference>
<dbReference type="PROSITE" id="PS00059">
    <property type="entry name" value="ADH_ZINC"/>
    <property type="match status" value="1"/>
</dbReference>
<proteinExistence type="inferred from homology"/>
<evidence type="ECO:0000256" key="2">
    <source>
        <dbReference type="ARBA" id="ARBA00008072"/>
    </source>
</evidence>
<organism evidence="12 13">
    <name type="scientific">Stegodyphus mimosarum</name>
    <name type="common">African social velvet spider</name>
    <dbReference type="NCBI Taxonomy" id="407821"/>
    <lineage>
        <taxon>Eukaryota</taxon>
        <taxon>Metazoa</taxon>
        <taxon>Ecdysozoa</taxon>
        <taxon>Arthropoda</taxon>
        <taxon>Chelicerata</taxon>
        <taxon>Arachnida</taxon>
        <taxon>Araneae</taxon>
        <taxon>Araneomorphae</taxon>
        <taxon>Entelegynae</taxon>
        <taxon>Eresoidea</taxon>
        <taxon>Eresidae</taxon>
        <taxon>Stegodyphus</taxon>
    </lineage>
</organism>
<evidence type="ECO:0000259" key="11">
    <source>
        <dbReference type="Pfam" id="PF08240"/>
    </source>
</evidence>
<evidence type="ECO:0000256" key="4">
    <source>
        <dbReference type="ARBA" id="ARBA00022833"/>
    </source>
</evidence>
<dbReference type="STRING" id="407821.A0A087UMW8"/>
<dbReference type="InterPro" id="IPR013149">
    <property type="entry name" value="ADH-like_C"/>
</dbReference>
<keyword evidence="6" id="KW-0520">NAD</keyword>
<feature type="domain" description="Alcohol dehydrogenase-like N-terminal" evidence="11">
    <location>
        <begin position="2"/>
        <end position="107"/>
    </location>
</feature>
<evidence type="ECO:0000256" key="1">
    <source>
        <dbReference type="ARBA" id="ARBA00001947"/>
    </source>
</evidence>
<dbReference type="GO" id="GO:0008270">
    <property type="term" value="F:zinc ion binding"/>
    <property type="evidence" value="ECO:0007669"/>
    <property type="project" value="InterPro"/>
</dbReference>
<dbReference type="Gene3D" id="3.90.180.10">
    <property type="entry name" value="Medium-chain alcohol dehydrogenases, catalytic domain"/>
    <property type="match status" value="1"/>
</dbReference>
<feature type="domain" description="Alcohol dehydrogenase-like C-terminal" evidence="10">
    <location>
        <begin position="145"/>
        <end position="271"/>
    </location>
</feature>
<dbReference type="InterPro" id="IPR002328">
    <property type="entry name" value="ADH_Zn_CS"/>
</dbReference>
<dbReference type="OMA" id="FETWYAM"/>
<evidence type="ECO:0000256" key="7">
    <source>
        <dbReference type="ARBA" id="ARBA00026132"/>
    </source>
</evidence>
<dbReference type="PANTHER" id="PTHR43161">
    <property type="entry name" value="SORBITOL DEHYDROGENASE"/>
    <property type="match status" value="1"/>
</dbReference>
<dbReference type="InterPro" id="IPR011032">
    <property type="entry name" value="GroES-like_sf"/>
</dbReference>
<dbReference type="InterPro" id="IPR036291">
    <property type="entry name" value="NAD(P)-bd_dom_sf"/>
</dbReference>
<evidence type="ECO:0000256" key="9">
    <source>
        <dbReference type="RuleBase" id="RU361277"/>
    </source>
</evidence>
<gene>
    <name evidence="12" type="ORF">X975_02702</name>
</gene>
<evidence type="ECO:0000256" key="3">
    <source>
        <dbReference type="ARBA" id="ARBA00022723"/>
    </source>
</evidence>
<evidence type="ECO:0000256" key="8">
    <source>
        <dbReference type="ARBA" id="ARBA00032485"/>
    </source>
</evidence>
<evidence type="ECO:0000313" key="12">
    <source>
        <dbReference type="EMBL" id="KFM78707.1"/>
    </source>
</evidence>
<dbReference type="InterPro" id="IPR045306">
    <property type="entry name" value="SDH-like"/>
</dbReference>
<dbReference type="EMBL" id="KK120633">
    <property type="protein sequence ID" value="KFM78707.1"/>
    <property type="molecule type" value="Genomic_DNA"/>
</dbReference>
<protein>
    <recommendedName>
        <fullName evidence="7">Sorbitol dehydrogenase</fullName>
    </recommendedName>
    <alternativeName>
        <fullName evidence="8">Polyol dehydrogenase</fullName>
    </alternativeName>
</protein>
<dbReference type="OrthoDB" id="1879366at2759"/>
<sequence length="304" mass="32326">MSSVGICGSDVHYWKHGRIGDFIVDGPLVLGHESSGVVIKVGDKVEDLKEGDRVCIEPGVPCRMCEFCKGGRYNLCEGVKFNATPPVDGSLCRYYCHPADFCFKLPDNVTLDEGALMEPLSVAVHACRRAAVTAGKSVLICGAGPIGLVNLLVCKALGVTKICITDICENRLDMAKKLGAPHQICIKGKDVLQEVVTKLGGPPDITIECSGAKSSIRLGIKVTKRGGVLMLVGVCAPDTTIPIIDASIREVDIKGILRYANCYPTALELVASGVVDVKPLITHHFKLEEVKKAFETAHSGADGA</sequence>
<dbReference type="SUPFAM" id="SSF50129">
    <property type="entry name" value="GroES-like"/>
    <property type="match status" value="1"/>
</dbReference>
<keyword evidence="13" id="KW-1185">Reference proteome</keyword>
<dbReference type="Gene3D" id="3.40.50.720">
    <property type="entry name" value="NAD(P)-binding Rossmann-like Domain"/>
    <property type="match status" value="1"/>
</dbReference>
<dbReference type="Pfam" id="PF08240">
    <property type="entry name" value="ADH_N"/>
    <property type="match status" value="1"/>
</dbReference>